<sequence length="526" mass="57549">MPTYLSQTLRRSALGALLLAAGSLGAVQGCTDLTETPRDALTPANAFKTDQEILAGAAAVYAQLRSTQWGYYNLSEITSDEQLVPTRGSDWFDNGRWLEIYRQSWNSNSGSALEDMNGVWNDMFSGVAKANLMISVVEASNSANKEANLAELRTLRAWFYYVLMDFFGGVPLVTTTEVEPRANVSRDSIFKFIESELNAARAVLPDKPAQYGRVSKGVANAILANMYINAPVFQGTVTAGGLQRAAGRYQNAIDAADRVINSGVYSLASDYKANFAVNNETSPENIFVIANTSAPPGLGMSLQMRTLHYNQHGVQGGPWNGFAGLAETYRTYDQADVRRSVWLTGPQISFVTGQPTTDRQGAPLVFTDTIGDITKANENEGPRLLKYPPLLSAPNGDSFPNDFVYFRLAEMYLIKAEALNELGRTAEAIALVNRIRERAFEPDKPLSTGLSQAQARQAILSERLFEFAGEAKRRQDLIRMGGLPGVTLTFTGARQFKTAQSPYKVLFPIPATQLQNNPLLVQNAGY</sequence>
<name>A0AA37V1K3_9BACT</name>
<dbReference type="InterPro" id="IPR012944">
    <property type="entry name" value="SusD_RagB_dom"/>
</dbReference>
<dbReference type="CDD" id="cd08977">
    <property type="entry name" value="SusD"/>
    <property type="match status" value="1"/>
</dbReference>
<reference evidence="9" key="1">
    <citation type="submission" date="2022-08" db="EMBL/GenBank/DDBJ databases">
        <title>Draft genome sequencing of Roseisolibacter agri AW1220.</title>
        <authorList>
            <person name="Tobiishi Y."/>
            <person name="Tonouchi A."/>
        </authorList>
    </citation>
    <scope>NUCLEOTIDE SEQUENCE</scope>
    <source>
        <strain evidence="9">AW1220</strain>
    </source>
</reference>
<dbReference type="Pfam" id="PF07980">
    <property type="entry name" value="SusD_RagB"/>
    <property type="match status" value="1"/>
</dbReference>
<evidence type="ECO:0000313" key="10">
    <source>
        <dbReference type="Proteomes" id="UP001161325"/>
    </source>
</evidence>
<feature type="chain" id="PRO_5041237023" evidence="6">
    <location>
        <begin position="27"/>
        <end position="526"/>
    </location>
</feature>
<dbReference type="Gene3D" id="1.25.40.390">
    <property type="match status" value="1"/>
</dbReference>
<dbReference type="GO" id="GO:0009279">
    <property type="term" value="C:cell outer membrane"/>
    <property type="evidence" value="ECO:0007669"/>
    <property type="project" value="UniProtKB-SubCell"/>
</dbReference>
<evidence type="ECO:0000256" key="6">
    <source>
        <dbReference type="SAM" id="SignalP"/>
    </source>
</evidence>
<evidence type="ECO:0000313" key="9">
    <source>
        <dbReference type="EMBL" id="GLC23922.1"/>
    </source>
</evidence>
<evidence type="ECO:0000256" key="2">
    <source>
        <dbReference type="ARBA" id="ARBA00006275"/>
    </source>
</evidence>
<evidence type="ECO:0000259" key="7">
    <source>
        <dbReference type="Pfam" id="PF07980"/>
    </source>
</evidence>
<dbReference type="SUPFAM" id="SSF48452">
    <property type="entry name" value="TPR-like"/>
    <property type="match status" value="1"/>
</dbReference>
<dbReference type="RefSeq" id="WP_284348368.1">
    <property type="nucleotide sequence ID" value="NZ_BRXS01000001.1"/>
</dbReference>
<dbReference type="Pfam" id="PF14322">
    <property type="entry name" value="SusD-like_3"/>
    <property type="match status" value="1"/>
</dbReference>
<dbReference type="EMBL" id="BRXS01000001">
    <property type="protein sequence ID" value="GLC23922.1"/>
    <property type="molecule type" value="Genomic_DNA"/>
</dbReference>
<accession>A0AA37V1K3</accession>
<dbReference type="Proteomes" id="UP001161325">
    <property type="component" value="Unassembled WGS sequence"/>
</dbReference>
<comment type="similarity">
    <text evidence="2">Belongs to the SusD family.</text>
</comment>
<proteinExistence type="inferred from homology"/>
<feature type="domain" description="SusD-like N-terminal" evidence="8">
    <location>
        <begin position="89"/>
        <end position="227"/>
    </location>
</feature>
<organism evidence="9 10">
    <name type="scientific">Roseisolibacter agri</name>
    <dbReference type="NCBI Taxonomy" id="2014610"/>
    <lineage>
        <taxon>Bacteria</taxon>
        <taxon>Pseudomonadati</taxon>
        <taxon>Gemmatimonadota</taxon>
        <taxon>Gemmatimonadia</taxon>
        <taxon>Gemmatimonadales</taxon>
        <taxon>Gemmatimonadaceae</taxon>
        <taxon>Roseisolibacter</taxon>
    </lineage>
</organism>
<dbReference type="InterPro" id="IPR033985">
    <property type="entry name" value="SusD-like_N"/>
</dbReference>
<keyword evidence="10" id="KW-1185">Reference proteome</keyword>
<comment type="subcellular location">
    <subcellularLocation>
        <location evidence="1">Cell outer membrane</location>
    </subcellularLocation>
</comment>
<dbReference type="AlphaFoldDB" id="A0AA37V1K3"/>
<evidence type="ECO:0000259" key="8">
    <source>
        <dbReference type="Pfam" id="PF14322"/>
    </source>
</evidence>
<keyword evidence="4" id="KW-0472">Membrane</keyword>
<gene>
    <name evidence="9" type="ORF">rosag_04350</name>
</gene>
<evidence type="ECO:0000256" key="1">
    <source>
        <dbReference type="ARBA" id="ARBA00004442"/>
    </source>
</evidence>
<keyword evidence="3 6" id="KW-0732">Signal</keyword>
<feature type="domain" description="RagB/SusD" evidence="7">
    <location>
        <begin position="309"/>
        <end position="526"/>
    </location>
</feature>
<feature type="signal peptide" evidence="6">
    <location>
        <begin position="1"/>
        <end position="26"/>
    </location>
</feature>
<dbReference type="InterPro" id="IPR011990">
    <property type="entry name" value="TPR-like_helical_dom_sf"/>
</dbReference>
<protein>
    <submittedName>
        <fullName evidence="9">Membrane protein</fullName>
    </submittedName>
</protein>
<keyword evidence="5" id="KW-0998">Cell outer membrane</keyword>
<evidence type="ECO:0000256" key="5">
    <source>
        <dbReference type="ARBA" id="ARBA00023237"/>
    </source>
</evidence>
<evidence type="ECO:0000256" key="3">
    <source>
        <dbReference type="ARBA" id="ARBA00022729"/>
    </source>
</evidence>
<evidence type="ECO:0000256" key="4">
    <source>
        <dbReference type="ARBA" id="ARBA00023136"/>
    </source>
</evidence>
<comment type="caution">
    <text evidence="9">The sequence shown here is derived from an EMBL/GenBank/DDBJ whole genome shotgun (WGS) entry which is preliminary data.</text>
</comment>